<dbReference type="AlphaFoldDB" id="A0A081AHM3"/>
<gene>
    <name evidence="2" type="ORF">F444_06635</name>
</gene>
<dbReference type="Proteomes" id="UP000028582">
    <property type="component" value="Unassembled WGS sequence"/>
</dbReference>
<accession>A0A081AHM3</accession>
<organism evidence="2 3">
    <name type="scientific">Phytophthora nicotianae P1976</name>
    <dbReference type="NCBI Taxonomy" id="1317066"/>
    <lineage>
        <taxon>Eukaryota</taxon>
        <taxon>Sar</taxon>
        <taxon>Stramenopiles</taxon>
        <taxon>Oomycota</taxon>
        <taxon>Peronosporomycetes</taxon>
        <taxon>Peronosporales</taxon>
        <taxon>Peronosporaceae</taxon>
        <taxon>Phytophthora</taxon>
    </lineage>
</organism>
<comment type="caution">
    <text evidence="2">The sequence shown here is derived from an EMBL/GenBank/DDBJ whole genome shotgun (WGS) entry which is preliminary data.</text>
</comment>
<sequence>MMHCGKENNGKGGAIRGAWLGHLRGTGAAEQPAVVPDNDPPSKTNLAVTRACAKCDYSRCSCSTAKTTAQRQTASGSTKRKQLFMR</sequence>
<protein>
    <submittedName>
        <fullName evidence="2">Uncharacterized protein</fullName>
    </submittedName>
</protein>
<feature type="compositionally biased region" description="Polar residues" evidence="1">
    <location>
        <begin position="66"/>
        <end position="77"/>
    </location>
</feature>
<feature type="region of interest" description="Disordered" evidence="1">
    <location>
        <begin position="66"/>
        <end position="86"/>
    </location>
</feature>
<reference evidence="2 3" key="1">
    <citation type="submission" date="2013-11" db="EMBL/GenBank/DDBJ databases">
        <title>The Genome Sequence of Phytophthora parasitica P1976.</title>
        <authorList>
            <consortium name="The Broad Institute Genomics Platform"/>
            <person name="Russ C."/>
            <person name="Tyler B."/>
            <person name="Panabieres F."/>
            <person name="Shan W."/>
            <person name="Tripathy S."/>
            <person name="Grunwald N."/>
            <person name="Machado M."/>
            <person name="Johnson C.S."/>
            <person name="Walker B."/>
            <person name="Young S."/>
            <person name="Zeng Q."/>
            <person name="Gargeya S."/>
            <person name="Fitzgerald M."/>
            <person name="Haas B."/>
            <person name="Abouelleil A."/>
            <person name="Allen A.W."/>
            <person name="Alvarado L."/>
            <person name="Arachchi H.M."/>
            <person name="Berlin A.M."/>
            <person name="Chapman S.B."/>
            <person name="Gainer-Dewar J."/>
            <person name="Goldberg J."/>
            <person name="Griggs A."/>
            <person name="Gujja S."/>
            <person name="Hansen M."/>
            <person name="Howarth C."/>
            <person name="Imamovic A."/>
            <person name="Ireland A."/>
            <person name="Larimer J."/>
            <person name="McCowan C."/>
            <person name="Murphy C."/>
            <person name="Pearson M."/>
            <person name="Poon T.W."/>
            <person name="Priest M."/>
            <person name="Roberts A."/>
            <person name="Saif S."/>
            <person name="Shea T."/>
            <person name="Sisk P."/>
            <person name="Sykes S."/>
            <person name="Wortman J."/>
            <person name="Nusbaum C."/>
            <person name="Birren B."/>
        </authorList>
    </citation>
    <scope>NUCLEOTIDE SEQUENCE [LARGE SCALE GENOMIC DNA]</scope>
    <source>
        <strain evidence="2 3">P1976</strain>
    </source>
</reference>
<evidence type="ECO:0000313" key="2">
    <source>
        <dbReference type="EMBL" id="ETO78384.1"/>
    </source>
</evidence>
<evidence type="ECO:0000256" key="1">
    <source>
        <dbReference type="SAM" id="MobiDB-lite"/>
    </source>
</evidence>
<dbReference type="EMBL" id="ANJA01001211">
    <property type="protein sequence ID" value="ETO78384.1"/>
    <property type="molecule type" value="Genomic_DNA"/>
</dbReference>
<name>A0A081AHM3_PHYNI</name>
<proteinExistence type="predicted"/>
<evidence type="ECO:0000313" key="3">
    <source>
        <dbReference type="Proteomes" id="UP000028582"/>
    </source>
</evidence>